<dbReference type="EMBL" id="KB467998">
    <property type="protein sequence ID" value="PCH39428.1"/>
    <property type="molecule type" value="Genomic_DNA"/>
</dbReference>
<name>A0A2H3JNY2_WOLCO</name>
<dbReference type="Proteomes" id="UP000218811">
    <property type="component" value="Unassembled WGS sequence"/>
</dbReference>
<organism evidence="1 2">
    <name type="scientific">Wolfiporia cocos (strain MD-104)</name>
    <name type="common">Brown rot fungus</name>
    <dbReference type="NCBI Taxonomy" id="742152"/>
    <lineage>
        <taxon>Eukaryota</taxon>
        <taxon>Fungi</taxon>
        <taxon>Dikarya</taxon>
        <taxon>Basidiomycota</taxon>
        <taxon>Agaricomycotina</taxon>
        <taxon>Agaricomycetes</taxon>
        <taxon>Polyporales</taxon>
        <taxon>Phaeolaceae</taxon>
        <taxon>Wolfiporia</taxon>
    </lineage>
</organism>
<protein>
    <submittedName>
        <fullName evidence="1">Uncharacterized protein</fullName>
    </submittedName>
</protein>
<sequence>MNNFTEEAHAKLAQVGENIIEVDPEMDLSGQTLVNTSVDEGTLCDDGDKDGEWHPNDVNTSAAEGMRLINWETFMVLPGLSAVFLLRQT</sequence>
<proteinExistence type="predicted"/>
<accession>A0A2H3JNY2</accession>
<evidence type="ECO:0000313" key="1">
    <source>
        <dbReference type="EMBL" id="PCH39428.1"/>
    </source>
</evidence>
<keyword evidence="2" id="KW-1185">Reference proteome</keyword>
<evidence type="ECO:0000313" key="2">
    <source>
        <dbReference type="Proteomes" id="UP000218811"/>
    </source>
</evidence>
<gene>
    <name evidence="1" type="ORF">WOLCODRAFT_158997</name>
</gene>
<dbReference type="AlphaFoldDB" id="A0A2H3JNY2"/>
<reference evidence="1 2" key="1">
    <citation type="journal article" date="2012" name="Science">
        <title>The Paleozoic origin of enzymatic lignin decomposition reconstructed from 31 fungal genomes.</title>
        <authorList>
            <person name="Floudas D."/>
            <person name="Binder M."/>
            <person name="Riley R."/>
            <person name="Barry K."/>
            <person name="Blanchette R.A."/>
            <person name="Henrissat B."/>
            <person name="Martinez A.T."/>
            <person name="Otillar R."/>
            <person name="Spatafora J.W."/>
            <person name="Yadav J.S."/>
            <person name="Aerts A."/>
            <person name="Benoit I."/>
            <person name="Boyd A."/>
            <person name="Carlson A."/>
            <person name="Copeland A."/>
            <person name="Coutinho P.M."/>
            <person name="de Vries R.P."/>
            <person name="Ferreira P."/>
            <person name="Findley K."/>
            <person name="Foster B."/>
            <person name="Gaskell J."/>
            <person name="Glotzer D."/>
            <person name="Gorecki P."/>
            <person name="Heitman J."/>
            <person name="Hesse C."/>
            <person name="Hori C."/>
            <person name="Igarashi K."/>
            <person name="Jurgens J.A."/>
            <person name="Kallen N."/>
            <person name="Kersten P."/>
            <person name="Kohler A."/>
            <person name="Kuees U."/>
            <person name="Kumar T.K.A."/>
            <person name="Kuo A."/>
            <person name="LaButti K."/>
            <person name="Larrondo L.F."/>
            <person name="Lindquist E."/>
            <person name="Ling A."/>
            <person name="Lombard V."/>
            <person name="Lucas S."/>
            <person name="Lundell T."/>
            <person name="Martin R."/>
            <person name="McLaughlin D.J."/>
            <person name="Morgenstern I."/>
            <person name="Morin E."/>
            <person name="Murat C."/>
            <person name="Nagy L.G."/>
            <person name="Nolan M."/>
            <person name="Ohm R.A."/>
            <person name="Patyshakuliyeva A."/>
            <person name="Rokas A."/>
            <person name="Ruiz-Duenas F.J."/>
            <person name="Sabat G."/>
            <person name="Salamov A."/>
            <person name="Samejima M."/>
            <person name="Schmutz J."/>
            <person name="Slot J.C."/>
            <person name="St John F."/>
            <person name="Stenlid J."/>
            <person name="Sun H."/>
            <person name="Sun S."/>
            <person name="Syed K."/>
            <person name="Tsang A."/>
            <person name="Wiebenga A."/>
            <person name="Young D."/>
            <person name="Pisabarro A."/>
            <person name="Eastwood D.C."/>
            <person name="Martin F."/>
            <person name="Cullen D."/>
            <person name="Grigoriev I.V."/>
            <person name="Hibbett D.S."/>
        </authorList>
    </citation>
    <scope>NUCLEOTIDE SEQUENCE [LARGE SCALE GENOMIC DNA]</scope>
    <source>
        <strain evidence="1 2">MD-104</strain>
    </source>
</reference>